<accession>A0ABP1S9H0</accession>
<feature type="chain" id="PRO_5046340751" evidence="1">
    <location>
        <begin position="32"/>
        <end position="307"/>
    </location>
</feature>
<dbReference type="Proteomes" id="UP001642540">
    <property type="component" value="Unassembled WGS sequence"/>
</dbReference>
<name>A0ABP1S9H0_9HEXA</name>
<evidence type="ECO:0000313" key="2">
    <source>
        <dbReference type="EMBL" id="CAL8147210.1"/>
    </source>
</evidence>
<organism evidence="2 3">
    <name type="scientific">Orchesella dallaii</name>
    <dbReference type="NCBI Taxonomy" id="48710"/>
    <lineage>
        <taxon>Eukaryota</taxon>
        <taxon>Metazoa</taxon>
        <taxon>Ecdysozoa</taxon>
        <taxon>Arthropoda</taxon>
        <taxon>Hexapoda</taxon>
        <taxon>Collembola</taxon>
        <taxon>Entomobryomorpha</taxon>
        <taxon>Entomobryoidea</taxon>
        <taxon>Orchesellidae</taxon>
        <taxon>Orchesellinae</taxon>
        <taxon>Orchesella</taxon>
    </lineage>
</organism>
<evidence type="ECO:0000256" key="1">
    <source>
        <dbReference type="SAM" id="SignalP"/>
    </source>
</evidence>
<comment type="caution">
    <text evidence="2">The sequence shown here is derived from an EMBL/GenBank/DDBJ whole genome shotgun (WGS) entry which is preliminary data.</text>
</comment>
<sequence>MLKTGVPHQISRLMMLVWILLTLHCQWLTSAENASPTKVSFSRDNVSTFFVPPLEPKFRYKKHNLEGMIKLVSQRFGTILTHNVPALPKLSSYENITNNVVVVPLVVAEHNKRSKIEEQMRVKVSFDMSPSTTYKFRARNIPYNRSFSVAKHYADEANKIHPGTVDTLVLHHEDYLHFVMRDYQGDTEITKKLEFIKDVLNNTENTKYKLGVMISRAFFEDTNKTPLTELLKYVDEVYPTIYARQDLDAEPEAVPDHTLQLQSFKSCNQTIKGINPDVKIIPILMCSPSKSTTGVVTTSDFFNVGSQ</sequence>
<keyword evidence="1" id="KW-0732">Signal</keyword>
<dbReference type="EMBL" id="CAXLJM020000164">
    <property type="protein sequence ID" value="CAL8147210.1"/>
    <property type="molecule type" value="Genomic_DNA"/>
</dbReference>
<feature type="signal peptide" evidence="1">
    <location>
        <begin position="1"/>
        <end position="31"/>
    </location>
</feature>
<reference evidence="2 3" key="1">
    <citation type="submission" date="2024-08" db="EMBL/GenBank/DDBJ databases">
        <authorList>
            <person name="Cucini C."/>
            <person name="Frati F."/>
        </authorList>
    </citation>
    <scope>NUCLEOTIDE SEQUENCE [LARGE SCALE GENOMIC DNA]</scope>
</reference>
<proteinExistence type="predicted"/>
<evidence type="ECO:0000313" key="3">
    <source>
        <dbReference type="Proteomes" id="UP001642540"/>
    </source>
</evidence>
<protein>
    <submittedName>
        <fullName evidence="2">Uncharacterized protein</fullName>
    </submittedName>
</protein>
<gene>
    <name evidence="2" type="ORF">ODALV1_LOCUS31069</name>
</gene>
<keyword evidence="3" id="KW-1185">Reference proteome</keyword>